<dbReference type="PRINTS" id="PR00411">
    <property type="entry name" value="PNDRDTASEI"/>
</dbReference>
<feature type="domain" description="Amine oxidase" evidence="9">
    <location>
        <begin position="48"/>
        <end position="575"/>
    </location>
</feature>
<dbReference type="InterPro" id="IPR036188">
    <property type="entry name" value="FAD/NAD-bd_sf"/>
</dbReference>
<dbReference type="GO" id="GO:0046592">
    <property type="term" value="F:polyamine oxidase activity"/>
    <property type="evidence" value="ECO:0000318"/>
    <property type="project" value="GO_Central"/>
</dbReference>
<keyword evidence="5" id="KW-0285">Flavoprotein</keyword>
<dbReference type="Pfam" id="PF01593">
    <property type="entry name" value="Amino_oxidase"/>
    <property type="match status" value="1"/>
</dbReference>
<dbReference type="Proteomes" id="UP000244005">
    <property type="component" value="Unassembled WGS sequence"/>
</dbReference>
<evidence type="ECO:0000313" key="11">
    <source>
        <dbReference type="Proteomes" id="UP000244005"/>
    </source>
</evidence>
<dbReference type="AlphaFoldDB" id="A0A2R6WDX0"/>
<proteinExistence type="inferred from homology"/>
<evidence type="ECO:0000256" key="3">
    <source>
        <dbReference type="ARBA" id="ARBA00005995"/>
    </source>
</evidence>
<dbReference type="PANTHER" id="PTHR10742">
    <property type="entry name" value="FLAVIN MONOAMINE OXIDASE"/>
    <property type="match status" value="1"/>
</dbReference>
<comment type="similarity">
    <text evidence="3">Belongs to the flavin monoamine oxidase family.</text>
</comment>
<comment type="subcellular location">
    <subcellularLocation>
        <location evidence="2">Cytoplasm</location>
    </subcellularLocation>
</comment>
<keyword evidence="6" id="KW-0274">FAD</keyword>
<evidence type="ECO:0000259" key="9">
    <source>
        <dbReference type="Pfam" id="PF01593"/>
    </source>
</evidence>
<keyword evidence="4" id="KW-0963">Cytoplasm</keyword>
<comment type="cofactor">
    <cofactor evidence="1">
        <name>FAD</name>
        <dbReference type="ChEBI" id="CHEBI:57692"/>
    </cofactor>
</comment>
<dbReference type="GO" id="GO:0005737">
    <property type="term" value="C:cytoplasm"/>
    <property type="evidence" value="ECO:0000318"/>
    <property type="project" value="GO_Central"/>
</dbReference>
<feature type="region of interest" description="Disordered" evidence="8">
    <location>
        <begin position="386"/>
        <end position="419"/>
    </location>
</feature>
<protein>
    <recommendedName>
        <fullName evidence="9">Amine oxidase domain-containing protein</fullName>
    </recommendedName>
</protein>
<keyword evidence="7" id="KW-0560">Oxidoreductase</keyword>
<dbReference type="InterPro" id="IPR002937">
    <property type="entry name" value="Amino_oxidase"/>
</dbReference>
<sequence length="581" mass="63321">MGTDAIPSLLILYRLPVSLNCVQTSGRMAFPPVTNSRTPRVVIVGAGMAGIAAAQRLQRLASSRLQLTVLEASERIGGRIRSSEFNGERMELGATWIHGIDGSPIFKLATRIGAMDGGQQPWEGQDGFLRNELVRTEGGSEVDENIVRPVADLFDDLLEQVKDVDSCRADAHHSIGTFLRDGLDRFLVEQRQAALAAGRRPWNDNDESLRQARGLFRSKEYSERIVTGADCLTELDVGGYQEYKEFPGPHRTIGKGYSTVMRELSSVLPDQTVQFGKKVDRILWNQTTSAFPVSVHCQDGSVEYADHVLITVSLGVLKRATLAASRTDVPPGAEKRKKEDADVVIGGGLFSPALPEWKLESIARLGFGVVDKVFINLEPADGGQHTPLHLVFSSSDENGDDEADRDEHRRGGGGGGGGRRPAWLRKTFAIYPINKKSHVLVTWFAGREALLTEAQTEEELMKGITDTLAKFGFPRGSCKGLVRSKWGTDPLFQGSYSYVKNGSTCDDMQLLAEPLPTSSDDDLFAAAAAAAVGAGIAVTPPPLQLLFAGEATERHYYSTVHGAYLSGLREADRLLQHYDVI</sequence>
<evidence type="ECO:0000256" key="5">
    <source>
        <dbReference type="ARBA" id="ARBA00022630"/>
    </source>
</evidence>
<dbReference type="EMBL" id="KZ772775">
    <property type="protein sequence ID" value="PTQ32043.1"/>
    <property type="molecule type" value="Genomic_DNA"/>
</dbReference>
<dbReference type="SUPFAM" id="SSF54373">
    <property type="entry name" value="FAD-linked reductases, C-terminal domain"/>
    <property type="match status" value="1"/>
</dbReference>
<dbReference type="Gene3D" id="3.50.50.60">
    <property type="entry name" value="FAD/NAD(P)-binding domain"/>
    <property type="match status" value="2"/>
</dbReference>
<dbReference type="Gene3D" id="3.90.660.10">
    <property type="match status" value="1"/>
</dbReference>
<reference evidence="11" key="1">
    <citation type="journal article" date="2017" name="Cell">
        <title>Insights into land plant evolution garnered from the Marchantia polymorpha genome.</title>
        <authorList>
            <person name="Bowman J.L."/>
            <person name="Kohchi T."/>
            <person name="Yamato K.T."/>
            <person name="Jenkins J."/>
            <person name="Shu S."/>
            <person name="Ishizaki K."/>
            <person name="Yamaoka S."/>
            <person name="Nishihama R."/>
            <person name="Nakamura Y."/>
            <person name="Berger F."/>
            <person name="Adam C."/>
            <person name="Aki S.S."/>
            <person name="Althoff F."/>
            <person name="Araki T."/>
            <person name="Arteaga-Vazquez M.A."/>
            <person name="Balasubrmanian S."/>
            <person name="Barry K."/>
            <person name="Bauer D."/>
            <person name="Boehm C.R."/>
            <person name="Briginshaw L."/>
            <person name="Caballero-Perez J."/>
            <person name="Catarino B."/>
            <person name="Chen F."/>
            <person name="Chiyoda S."/>
            <person name="Chovatia M."/>
            <person name="Davies K.M."/>
            <person name="Delmans M."/>
            <person name="Demura T."/>
            <person name="Dierschke T."/>
            <person name="Dolan L."/>
            <person name="Dorantes-Acosta A.E."/>
            <person name="Eklund D.M."/>
            <person name="Florent S.N."/>
            <person name="Flores-Sandoval E."/>
            <person name="Fujiyama A."/>
            <person name="Fukuzawa H."/>
            <person name="Galik B."/>
            <person name="Grimanelli D."/>
            <person name="Grimwood J."/>
            <person name="Grossniklaus U."/>
            <person name="Hamada T."/>
            <person name="Haseloff J."/>
            <person name="Hetherington A.J."/>
            <person name="Higo A."/>
            <person name="Hirakawa Y."/>
            <person name="Hundley H.N."/>
            <person name="Ikeda Y."/>
            <person name="Inoue K."/>
            <person name="Inoue S.I."/>
            <person name="Ishida S."/>
            <person name="Jia Q."/>
            <person name="Kakita M."/>
            <person name="Kanazawa T."/>
            <person name="Kawai Y."/>
            <person name="Kawashima T."/>
            <person name="Kennedy M."/>
            <person name="Kinose K."/>
            <person name="Kinoshita T."/>
            <person name="Kohara Y."/>
            <person name="Koide E."/>
            <person name="Komatsu K."/>
            <person name="Kopischke S."/>
            <person name="Kubo M."/>
            <person name="Kyozuka J."/>
            <person name="Lagercrantz U."/>
            <person name="Lin S.S."/>
            <person name="Lindquist E."/>
            <person name="Lipzen A.M."/>
            <person name="Lu C.W."/>
            <person name="De Luna E."/>
            <person name="Martienssen R.A."/>
            <person name="Minamino N."/>
            <person name="Mizutani M."/>
            <person name="Mizutani M."/>
            <person name="Mochizuki N."/>
            <person name="Monte I."/>
            <person name="Mosher R."/>
            <person name="Nagasaki H."/>
            <person name="Nakagami H."/>
            <person name="Naramoto S."/>
            <person name="Nishitani K."/>
            <person name="Ohtani M."/>
            <person name="Okamoto T."/>
            <person name="Okumura M."/>
            <person name="Phillips J."/>
            <person name="Pollak B."/>
            <person name="Reinders A."/>
            <person name="Rovekamp M."/>
            <person name="Sano R."/>
            <person name="Sawa S."/>
            <person name="Schmid M.W."/>
            <person name="Shirakawa M."/>
            <person name="Solano R."/>
            <person name="Spunde A."/>
            <person name="Suetsugu N."/>
            <person name="Sugano S."/>
            <person name="Sugiyama A."/>
            <person name="Sun R."/>
            <person name="Suzuki Y."/>
            <person name="Takenaka M."/>
            <person name="Takezawa D."/>
            <person name="Tomogane H."/>
            <person name="Tsuzuki M."/>
            <person name="Ueda T."/>
            <person name="Umeda M."/>
            <person name="Ward J.M."/>
            <person name="Watanabe Y."/>
            <person name="Yazaki K."/>
            <person name="Yokoyama R."/>
            <person name="Yoshitake Y."/>
            <person name="Yotsui I."/>
            <person name="Zachgo S."/>
            <person name="Schmutz J."/>
        </authorList>
    </citation>
    <scope>NUCLEOTIDE SEQUENCE [LARGE SCALE GENOMIC DNA]</scope>
    <source>
        <strain evidence="11">Tak-1</strain>
    </source>
</reference>
<evidence type="ECO:0000256" key="6">
    <source>
        <dbReference type="ARBA" id="ARBA00022827"/>
    </source>
</evidence>
<dbReference type="OMA" id="CITGCHS"/>
<dbReference type="OrthoDB" id="2019015at2759"/>
<organism evidence="10 11">
    <name type="scientific">Marchantia polymorpha</name>
    <name type="common">Common liverwort</name>
    <name type="synonym">Marchantia aquatica</name>
    <dbReference type="NCBI Taxonomy" id="3197"/>
    <lineage>
        <taxon>Eukaryota</taxon>
        <taxon>Viridiplantae</taxon>
        <taxon>Streptophyta</taxon>
        <taxon>Embryophyta</taxon>
        <taxon>Marchantiophyta</taxon>
        <taxon>Marchantiopsida</taxon>
        <taxon>Marchantiidae</taxon>
        <taxon>Marchantiales</taxon>
        <taxon>Marchantiaceae</taxon>
        <taxon>Marchantia</taxon>
    </lineage>
</organism>
<evidence type="ECO:0000256" key="2">
    <source>
        <dbReference type="ARBA" id="ARBA00004496"/>
    </source>
</evidence>
<evidence type="ECO:0000313" key="10">
    <source>
        <dbReference type="EMBL" id="PTQ32043.1"/>
    </source>
</evidence>
<dbReference type="SUPFAM" id="SSF51905">
    <property type="entry name" value="FAD/NAD(P)-binding domain"/>
    <property type="match status" value="1"/>
</dbReference>
<evidence type="ECO:0000256" key="4">
    <source>
        <dbReference type="ARBA" id="ARBA00022490"/>
    </source>
</evidence>
<dbReference type="PANTHER" id="PTHR10742:SF405">
    <property type="entry name" value="PEROXISOMAL N(1)-ACETYL-SPERMINE_SPERMIDINE OXIDASE"/>
    <property type="match status" value="1"/>
</dbReference>
<accession>A0A2R6WDX0</accession>
<name>A0A2R6WDX0_MARPO</name>
<evidence type="ECO:0000256" key="1">
    <source>
        <dbReference type="ARBA" id="ARBA00001974"/>
    </source>
</evidence>
<evidence type="ECO:0000256" key="8">
    <source>
        <dbReference type="SAM" id="MobiDB-lite"/>
    </source>
</evidence>
<keyword evidence="11" id="KW-1185">Reference proteome</keyword>
<gene>
    <name evidence="10" type="ORF">MARPO_0103s0017</name>
</gene>
<dbReference type="InterPro" id="IPR050281">
    <property type="entry name" value="Flavin_monoamine_oxidase"/>
</dbReference>
<evidence type="ECO:0000256" key="7">
    <source>
        <dbReference type="ARBA" id="ARBA00023002"/>
    </source>
</evidence>